<proteinExistence type="predicted"/>
<dbReference type="AlphaFoldDB" id="K5BGM5"/>
<accession>K5BGM5</accession>
<dbReference type="EMBL" id="AMRA01000046">
    <property type="protein sequence ID" value="EKF24146.1"/>
    <property type="molecule type" value="Genomic_DNA"/>
</dbReference>
<gene>
    <name evidence="1" type="ORF">C731_1906</name>
</gene>
<evidence type="ECO:0000313" key="1">
    <source>
        <dbReference type="EMBL" id="EKF24146.1"/>
    </source>
</evidence>
<sequence>MGAIDDLQVRGRAPMVFGRPSELFDAITAAGPGPQADAAMSIVAVVDRDLVRSLFAAATPGHTRRPQRAWQQLFRERLTAAAIGIAAQRLLIVCDVRRISAEQRRRAADWVRRLAHRIGYECSINGLHGLATVVAFVETDAGADEVARTVARWAATPAPAAPGL</sequence>
<dbReference type="STRING" id="1122247.GCA_000379865_04741"/>
<dbReference type="OrthoDB" id="4556734at2"/>
<reference evidence="1 2" key="1">
    <citation type="journal article" date="2012" name="J. Bacteriol.">
        <title>Genome sequence of Mycobacterium hassiacum DSM 44199, a rare source of heat-stable mycobacterial proteins.</title>
        <authorList>
            <person name="Tiago I."/>
            <person name="Maranha A."/>
            <person name="Mendes V."/>
            <person name="Alarico S."/>
            <person name="Moynihan P.J."/>
            <person name="Clarke A.J."/>
            <person name="Macedo-Ribeiro S."/>
            <person name="Pereira P.J."/>
            <person name="Empadinhas N."/>
        </authorList>
    </citation>
    <scope>NUCLEOTIDE SEQUENCE [LARGE SCALE GENOMIC DNA]</scope>
    <source>
        <strain evidence="2">DSM 44199 / CIP 105218 / JCM 12690 / 3849</strain>
    </source>
</reference>
<keyword evidence="2" id="KW-1185">Reference proteome</keyword>
<name>K5BGM5_MYCHD</name>
<evidence type="ECO:0000313" key="2">
    <source>
        <dbReference type="Proteomes" id="UP000006265"/>
    </source>
</evidence>
<comment type="caution">
    <text evidence="1">The sequence shown here is derived from an EMBL/GenBank/DDBJ whole genome shotgun (WGS) entry which is preliminary data.</text>
</comment>
<dbReference type="PATRIC" id="fig|1122247.3.peg.1836"/>
<dbReference type="eggNOG" id="ENOG50329UP">
    <property type="taxonomic scope" value="Bacteria"/>
</dbReference>
<protein>
    <submittedName>
        <fullName evidence="1">Uncharacterized protein</fullName>
    </submittedName>
</protein>
<dbReference type="Proteomes" id="UP000006265">
    <property type="component" value="Unassembled WGS sequence"/>
</dbReference>
<dbReference type="RefSeq" id="WP_005626896.1">
    <property type="nucleotide sequence ID" value="NZ_AMRA01000046.1"/>
</dbReference>
<organism evidence="1 2">
    <name type="scientific">Mycolicibacterium hassiacum (strain DSM 44199 / CIP 105218 / JCM 12690 / 3849)</name>
    <name type="common">Mycobacterium hassiacum</name>
    <dbReference type="NCBI Taxonomy" id="1122247"/>
    <lineage>
        <taxon>Bacteria</taxon>
        <taxon>Bacillati</taxon>
        <taxon>Actinomycetota</taxon>
        <taxon>Actinomycetes</taxon>
        <taxon>Mycobacteriales</taxon>
        <taxon>Mycobacteriaceae</taxon>
        <taxon>Mycolicibacterium</taxon>
    </lineage>
</organism>